<proteinExistence type="inferred from homology"/>
<dbReference type="EMBL" id="CP018191">
    <property type="protein sequence ID" value="APH55081.1"/>
    <property type="molecule type" value="Genomic_DNA"/>
</dbReference>
<reference evidence="4" key="1">
    <citation type="submission" date="2016-11" db="EMBL/GenBank/DDBJ databases">
        <title>Comparative genomic and phenotypic analysis of Granulibacter bethesdensis clinical isolates from patients with chronic granulomatous disease.</title>
        <authorList>
            <person name="Zarember K.A."/>
            <person name="Porcella S.F."/>
            <person name="Chu J."/>
            <person name="Ding L."/>
            <person name="Dahlstrom E."/>
            <person name="Barbian K."/>
            <person name="Martens C."/>
            <person name="Sykora L."/>
            <person name="Kramer S."/>
            <person name="Pettinato A.M."/>
            <person name="Hong H."/>
            <person name="Wald G."/>
            <person name="Berg L.J."/>
            <person name="Rogge L.S."/>
            <person name="Greenberg D.E."/>
            <person name="Falcone E.L."/>
            <person name="Neves J.F."/>
            <person name="Simoes M.J."/>
            <person name="Casal M."/>
            <person name="Rodriguez-Lopez F.C."/>
            <person name="Zelazny A."/>
            <person name="Gallin J.I."/>
            <person name="Holland S.M."/>
        </authorList>
    </citation>
    <scope>NUCLEOTIDE SEQUENCE [LARGE SCALE GENOMIC DNA]</scope>
    <source>
        <strain evidence="4">NIH9.1</strain>
    </source>
</reference>
<organism evidence="3 4">
    <name type="scientific">Granulibacter bethesdensis</name>
    <dbReference type="NCBI Taxonomy" id="364410"/>
    <lineage>
        <taxon>Bacteria</taxon>
        <taxon>Pseudomonadati</taxon>
        <taxon>Pseudomonadota</taxon>
        <taxon>Alphaproteobacteria</taxon>
        <taxon>Acetobacterales</taxon>
        <taxon>Acetobacteraceae</taxon>
        <taxon>Granulibacter</taxon>
    </lineage>
</organism>
<feature type="domain" description="Transglycosylase SLT" evidence="2">
    <location>
        <begin position="14"/>
        <end position="110"/>
    </location>
</feature>
<dbReference type="SUPFAM" id="SSF53955">
    <property type="entry name" value="Lysozyme-like"/>
    <property type="match status" value="1"/>
</dbReference>
<dbReference type="Proteomes" id="UP000182373">
    <property type="component" value="Chromosome"/>
</dbReference>
<protein>
    <submittedName>
        <fullName evidence="3">Invasion family protein</fullName>
    </submittedName>
</protein>
<name>A0AAC9K7T3_9PROT</name>
<sequence>MSIPYIACMASTASYYHLPPRVLPSIQAVEKGAVGVVHRNANGTEDLGLMQINTTWIDPIAHFTGLSVQATRVRLLMDPCFNIAAAGAILRNHLNASGGNMMMAIGNYHSRTPVHHFSYRRKVQNAASRLFIGP</sequence>
<gene>
    <name evidence="3" type="ORF">GbCGDNIH9_1768</name>
</gene>
<accession>A0AAC9K7T3</accession>
<evidence type="ECO:0000259" key="2">
    <source>
        <dbReference type="Pfam" id="PF01464"/>
    </source>
</evidence>
<evidence type="ECO:0000313" key="4">
    <source>
        <dbReference type="Proteomes" id="UP000182373"/>
    </source>
</evidence>
<dbReference type="CDD" id="cd13400">
    <property type="entry name" value="LT_IagB-like"/>
    <property type="match status" value="1"/>
</dbReference>
<dbReference type="RefSeq" id="WP_081368938.1">
    <property type="nucleotide sequence ID" value="NZ_CP018191.1"/>
</dbReference>
<evidence type="ECO:0000256" key="1">
    <source>
        <dbReference type="ARBA" id="ARBA00009387"/>
    </source>
</evidence>
<dbReference type="AlphaFoldDB" id="A0AAC9K7T3"/>
<dbReference type="InterPro" id="IPR023346">
    <property type="entry name" value="Lysozyme-like_dom_sf"/>
</dbReference>
<dbReference type="Pfam" id="PF01464">
    <property type="entry name" value="SLT"/>
    <property type="match status" value="1"/>
</dbReference>
<comment type="similarity">
    <text evidence="1">Belongs to the virb1 family.</text>
</comment>
<dbReference type="Gene3D" id="1.10.530.10">
    <property type="match status" value="1"/>
</dbReference>
<dbReference type="InterPro" id="IPR008258">
    <property type="entry name" value="Transglycosylase_SLT_dom_1"/>
</dbReference>
<evidence type="ECO:0000313" key="3">
    <source>
        <dbReference type="EMBL" id="APH55081.1"/>
    </source>
</evidence>